<sequence length="115" mass="11836">MNEEVDLSKEELSVSLESPSADGSDGNPLGVAPAVLVAVVLGVVCIAVLLFSMAFFMDRRKSGSAKPDRSSRGSSSQRSTKVTILDDMCPDPMSDPPAAASASTDVSLPGTSSEC</sequence>
<dbReference type="InParanoid" id="A0A6P8YV47"/>
<accession>A0A6P8YV47</accession>
<evidence type="ECO:0000256" key="2">
    <source>
        <dbReference type="SAM" id="Phobius"/>
    </source>
</evidence>
<evidence type="ECO:0000313" key="3">
    <source>
        <dbReference type="Proteomes" id="UP000515158"/>
    </source>
</evidence>
<dbReference type="AlphaFoldDB" id="A0A6P8YV47"/>
<feature type="compositionally biased region" description="Basic and acidic residues" evidence="1">
    <location>
        <begin position="61"/>
        <end position="71"/>
    </location>
</feature>
<feature type="transmembrane region" description="Helical" evidence="2">
    <location>
        <begin position="34"/>
        <end position="56"/>
    </location>
</feature>
<organism evidence="4">
    <name type="scientific">Thrips palmi</name>
    <name type="common">Melon thrips</name>
    <dbReference type="NCBI Taxonomy" id="161013"/>
    <lineage>
        <taxon>Eukaryota</taxon>
        <taxon>Metazoa</taxon>
        <taxon>Ecdysozoa</taxon>
        <taxon>Arthropoda</taxon>
        <taxon>Hexapoda</taxon>
        <taxon>Insecta</taxon>
        <taxon>Pterygota</taxon>
        <taxon>Neoptera</taxon>
        <taxon>Paraneoptera</taxon>
        <taxon>Thysanoptera</taxon>
        <taxon>Terebrantia</taxon>
        <taxon>Thripoidea</taxon>
        <taxon>Thripidae</taxon>
        <taxon>Thrips</taxon>
    </lineage>
</organism>
<dbReference type="RefSeq" id="XP_034241400.1">
    <property type="nucleotide sequence ID" value="XM_034385509.1"/>
</dbReference>
<feature type="compositionally biased region" description="Low complexity" evidence="1">
    <location>
        <begin position="86"/>
        <end position="103"/>
    </location>
</feature>
<gene>
    <name evidence="4" type="primary">LOC117645365</name>
</gene>
<evidence type="ECO:0000313" key="4">
    <source>
        <dbReference type="RefSeq" id="XP_034241400.1"/>
    </source>
</evidence>
<feature type="compositionally biased region" description="Polar residues" evidence="1">
    <location>
        <begin position="104"/>
        <end position="115"/>
    </location>
</feature>
<dbReference type="KEGG" id="tpal:117645365"/>
<protein>
    <submittedName>
        <fullName evidence="4">Uncharacterized protein LOC117645365</fullName>
    </submittedName>
</protein>
<name>A0A6P8YV47_THRPL</name>
<feature type="region of interest" description="Disordered" evidence="1">
    <location>
        <begin position="61"/>
        <end position="115"/>
    </location>
</feature>
<dbReference type="Proteomes" id="UP000515158">
    <property type="component" value="Unplaced"/>
</dbReference>
<keyword evidence="3" id="KW-1185">Reference proteome</keyword>
<evidence type="ECO:0000256" key="1">
    <source>
        <dbReference type="SAM" id="MobiDB-lite"/>
    </source>
</evidence>
<feature type="compositionally biased region" description="Basic and acidic residues" evidence="1">
    <location>
        <begin position="1"/>
        <end position="12"/>
    </location>
</feature>
<keyword evidence="2" id="KW-1133">Transmembrane helix</keyword>
<proteinExistence type="predicted"/>
<reference evidence="4" key="1">
    <citation type="submission" date="2025-08" db="UniProtKB">
        <authorList>
            <consortium name="RefSeq"/>
        </authorList>
    </citation>
    <scope>IDENTIFICATION</scope>
    <source>
        <tissue evidence="4">Total insect</tissue>
    </source>
</reference>
<keyword evidence="2" id="KW-0812">Transmembrane</keyword>
<feature type="region of interest" description="Disordered" evidence="1">
    <location>
        <begin position="1"/>
        <end position="27"/>
    </location>
</feature>
<dbReference type="GeneID" id="117645365"/>
<keyword evidence="2" id="KW-0472">Membrane</keyword>